<feature type="region of interest" description="Disordered" evidence="2">
    <location>
        <begin position="21"/>
        <end position="143"/>
    </location>
</feature>
<name>A0A2V5ITM3_9EURO</name>
<evidence type="ECO:0000313" key="3">
    <source>
        <dbReference type="EMBL" id="PYI31980.1"/>
    </source>
</evidence>
<dbReference type="Proteomes" id="UP000248817">
    <property type="component" value="Unassembled WGS sequence"/>
</dbReference>
<evidence type="ECO:0000256" key="2">
    <source>
        <dbReference type="SAM" id="MobiDB-lite"/>
    </source>
</evidence>
<feature type="coiled-coil region" evidence="1">
    <location>
        <begin position="709"/>
        <end position="740"/>
    </location>
</feature>
<keyword evidence="1" id="KW-0175">Coiled coil</keyword>
<gene>
    <name evidence="3" type="ORF">BP00DRAFT_456598</name>
</gene>
<feature type="compositionally biased region" description="Polar residues" evidence="2">
    <location>
        <begin position="27"/>
        <end position="42"/>
    </location>
</feature>
<proteinExistence type="predicted"/>
<feature type="compositionally biased region" description="Basic residues" evidence="2">
    <location>
        <begin position="468"/>
        <end position="477"/>
    </location>
</feature>
<keyword evidence="4" id="KW-1185">Reference proteome</keyword>
<dbReference type="AlphaFoldDB" id="A0A2V5ITM3"/>
<feature type="compositionally biased region" description="Polar residues" evidence="2">
    <location>
        <begin position="131"/>
        <end position="142"/>
    </location>
</feature>
<feature type="region of interest" description="Disordered" evidence="2">
    <location>
        <begin position="213"/>
        <end position="258"/>
    </location>
</feature>
<dbReference type="EMBL" id="KZ825497">
    <property type="protein sequence ID" value="PYI31980.1"/>
    <property type="molecule type" value="Genomic_DNA"/>
</dbReference>
<organism evidence="3 4">
    <name type="scientific">Aspergillus indologenus CBS 114.80</name>
    <dbReference type="NCBI Taxonomy" id="1450541"/>
    <lineage>
        <taxon>Eukaryota</taxon>
        <taxon>Fungi</taxon>
        <taxon>Dikarya</taxon>
        <taxon>Ascomycota</taxon>
        <taxon>Pezizomycotina</taxon>
        <taxon>Eurotiomycetes</taxon>
        <taxon>Eurotiomycetidae</taxon>
        <taxon>Eurotiales</taxon>
        <taxon>Aspergillaceae</taxon>
        <taxon>Aspergillus</taxon>
        <taxon>Aspergillus subgen. Circumdati</taxon>
    </lineage>
</organism>
<feature type="compositionally biased region" description="Polar residues" evidence="2">
    <location>
        <begin position="221"/>
        <end position="245"/>
    </location>
</feature>
<feature type="region of interest" description="Disordered" evidence="2">
    <location>
        <begin position="424"/>
        <end position="517"/>
    </location>
</feature>
<sequence length="1095" mass="117710">MLGSKILKRCKARLSLVRQLRQRHSLTHNNKTTAHSGSSGPSLMQFDGAGDLDIEPINLDSDDNNEITTPTGSLETSPLQADGPGNSDVDPFNLDGGNNNENTTPSGSLGASLLQANAPGNLDVDPFNLDGGNNNENTTPPESSELFLMQADGPGDLEVNSFNPNGSDEDFDNFINESPGTAVSDNDVLNATGESASEREIDELFDSFYDEAGPNGDELHTSSVNATEHTGSGTNSAESVRTAQPVQPDEPVPNHWGSSTRIIDITDVSDAEEWPAEMIPTNPSVELGTQSSSEPVHPNSNYTLQQVVASGSSHNVEGDYGQPGHQDPGSVLYGNSDMFGVQGTSAFAGGSNAEHLPFGTWNSVASNPFMAEANPASAGQIPPLAPAQTFGRAPANAILRQAIENSRKRNYEALNAVVQSSNNVASGSGIAADGSSSLADRHADLARPTKRAKLNKKEIDAMRAKRDREKKKGKSTRRGQGGRGGRGGKRNGKQEAELKEESSPEPESVPEPSPEPVRFKVKDKKFWNSLDPNSRGVRPGNFPDIDKLLNPTNDVAQATIYDSASEARADHVADRDIEVDDTIPKTHAAKKAIVVALTDLMMDNSWAQDGTRALKSWIRVEHPRHVFEKAAWELLEALIRRNTNGPELLYYDYLKFPTPPKWMSFRDRLSKIMEALVYHKAVLKHILDPEYMNLLVEDPVGSLYRVRENKHVNRKKAQLIRAAQEALKKEQEEALRAQSLGQAPVEEGLVEEGLVPDNDEYSADDEESADESIDLESPPTSPPLATAGPSSEKGNGATNANGSTPQVPVANSAVVQNGIAGAFVPAGMGLDDLENLMGEPSFTAGGNAAADSLFPIADPHPPFMATAPAAHNAMPGSLQDLMDPWMGNLPLVPFGAQPIDPAYVDPGTMAQGNNFQPNIRSLNGINQGNMAAPPQNNIETVDPRMIMAQNSLVPAGRTIQRPQHGQMQKAMGRDAADPNMFNSHNSTNALVPLPDYIVPMPLIDMNRRHAGPTISPCQEGVTDYLQGVDPAVCAWVESPAPRRAAPQNNAAAPPPRAALPQTERAMVEGVFLDIKKRKQAEAGIQDDSPRRKRKQ</sequence>
<accession>A0A2V5ITM3</accession>
<feature type="compositionally biased region" description="Basic and acidic residues" evidence="2">
    <location>
        <begin position="455"/>
        <end position="467"/>
    </location>
</feature>
<feature type="compositionally biased region" description="Acidic residues" evidence="2">
    <location>
        <begin position="50"/>
        <end position="65"/>
    </location>
</feature>
<feature type="region of interest" description="Disordered" evidence="2">
    <location>
        <begin position="1043"/>
        <end position="1062"/>
    </location>
</feature>
<feature type="compositionally biased region" description="Acidic residues" evidence="2">
    <location>
        <begin position="757"/>
        <end position="774"/>
    </location>
</feature>
<protein>
    <submittedName>
        <fullName evidence="3">Uncharacterized protein</fullName>
    </submittedName>
</protein>
<feature type="compositionally biased region" description="Low complexity" evidence="2">
    <location>
        <begin position="425"/>
        <end position="437"/>
    </location>
</feature>
<feature type="region of interest" description="Disordered" evidence="2">
    <location>
        <begin position="753"/>
        <end position="805"/>
    </location>
</feature>
<reference evidence="3 4" key="1">
    <citation type="submission" date="2018-02" db="EMBL/GenBank/DDBJ databases">
        <title>The genomes of Aspergillus section Nigri reveals drivers in fungal speciation.</title>
        <authorList>
            <consortium name="DOE Joint Genome Institute"/>
            <person name="Vesth T.C."/>
            <person name="Nybo J."/>
            <person name="Theobald S."/>
            <person name="Brandl J."/>
            <person name="Frisvad J.C."/>
            <person name="Nielsen K.F."/>
            <person name="Lyhne E.K."/>
            <person name="Kogle M.E."/>
            <person name="Kuo A."/>
            <person name="Riley R."/>
            <person name="Clum A."/>
            <person name="Nolan M."/>
            <person name="Lipzen A."/>
            <person name="Salamov A."/>
            <person name="Henrissat B."/>
            <person name="Wiebenga A."/>
            <person name="De vries R.P."/>
            <person name="Grigoriev I.V."/>
            <person name="Mortensen U.H."/>
            <person name="Andersen M.R."/>
            <person name="Baker S.E."/>
        </authorList>
    </citation>
    <scope>NUCLEOTIDE SEQUENCE [LARGE SCALE GENOMIC DNA]</scope>
    <source>
        <strain evidence="3 4">CBS 114.80</strain>
    </source>
</reference>
<evidence type="ECO:0000256" key="1">
    <source>
        <dbReference type="SAM" id="Coils"/>
    </source>
</evidence>
<feature type="compositionally biased region" description="Polar residues" evidence="2">
    <location>
        <begin position="788"/>
        <end position="805"/>
    </location>
</feature>
<feature type="compositionally biased region" description="Polar residues" evidence="2">
    <location>
        <begin position="66"/>
        <end position="79"/>
    </location>
</feature>
<feature type="compositionally biased region" description="Basic and acidic residues" evidence="2">
    <location>
        <begin position="492"/>
        <end position="502"/>
    </location>
</feature>
<feature type="compositionally biased region" description="Polar residues" evidence="2">
    <location>
        <begin position="96"/>
        <end position="109"/>
    </location>
</feature>
<evidence type="ECO:0000313" key="4">
    <source>
        <dbReference type="Proteomes" id="UP000248817"/>
    </source>
</evidence>